<dbReference type="InterPro" id="IPR050148">
    <property type="entry name" value="Terpene_synthase-like"/>
</dbReference>
<dbReference type="InterPro" id="IPR032696">
    <property type="entry name" value="SQ_cyclase_C"/>
</dbReference>
<organism evidence="2 3">
    <name type="scientific">Gandjariella thermophila</name>
    <dbReference type="NCBI Taxonomy" id="1931992"/>
    <lineage>
        <taxon>Bacteria</taxon>
        <taxon>Bacillati</taxon>
        <taxon>Actinomycetota</taxon>
        <taxon>Actinomycetes</taxon>
        <taxon>Pseudonocardiales</taxon>
        <taxon>Pseudonocardiaceae</taxon>
        <taxon>Gandjariella</taxon>
    </lineage>
</organism>
<sequence>MGSWHARIKKEGTTLLTEMCSDPWGNTSVSVYETARLVALAPWLAGHRARTDFLLRQQHPNGRWGGPDSYGLIPTLSATQALLAGLRPRSTGPEPGSDRAALVGAVRRGLAALFEWLRRGHRVPVPDTVAAEFIVPALIDEINAALAGLIPERVSGLDAFHGARLPLPRGMRAEPLARLRKAVGGGAAPPTKLWHSLEVVGVQAREAAGVRPVLGAVACSPAATAAWLGNPPPAKSDATARYLLAVQGRHGGPVPVGTPVAFFERAWVCAALLGAGLTVPVPRAVLDGLHAGFGRLGAPAGPGLPPDADDTATALLALVQVGSPRSPECLFAYQQPTHFACFPAERTPSTSTNAHVLEAFGATLGLRSLPGGQPVPRDRYRAAIGTISAWLADHQEPEGRWRDKWHASAYYATVRCATALARYGTPASAGAVRRAVRWVLDTQHPDGSWGQWGGTSEETAYAVQTLLLAWPRARDAASRQALAHAAARGCAFLLRGADLRVHPALWHDKDLYLPVRVVRAEVLAALSLARTRSRVRAMVDRVRTEQPAISGEQ</sequence>
<dbReference type="GO" id="GO:0000287">
    <property type="term" value="F:magnesium ion binding"/>
    <property type="evidence" value="ECO:0007669"/>
    <property type="project" value="TreeGrafter"/>
</dbReference>
<comment type="caution">
    <text evidence="2">The sequence shown here is derived from an EMBL/GenBank/DDBJ whole genome shotgun (WGS) entry which is preliminary data.</text>
</comment>
<dbReference type="GO" id="GO:0016102">
    <property type="term" value="P:diterpenoid biosynthetic process"/>
    <property type="evidence" value="ECO:0007669"/>
    <property type="project" value="TreeGrafter"/>
</dbReference>
<reference evidence="3" key="1">
    <citation type="submission" date="2019-04" db="EMBL/GenBank/DDBJ databases">
        <title>Draft genome sequence of Pseudonocardiaceae bacterium SL3-2-4.</title>
        <authorList>
            <person name="Ningsih F."/>
            <person name="Yokota A."/>
            <person name="Sakai Y."/>
            <person name="Nanatani K."/>
            <person name="Yabe S."/>
            <person name="Oetari A."/>
            <person name="Sjamsuridzal W."/>
        </authorList>
    </citation>
    <scope>NUCLEOTIDE SEQUENCE [LARGE SCALE GENOMIC DNA]</scope>
    <source>
        <strain evidence="3">SL3-2-4</strain>
    </source>
</reference>
<dbReference type="Proteomes" id="UP000298860">
    <property type="component" value="Unassembled WGS sequence"/>
</dbReference>
<proteinExistence type="predicted"/>
<dbReference type="PANTHER" id="PTHR31739">
    <property type="entry name" value="ENT-COPALYL DIPHOSPHATE SYNTHASE, CHLOROPLASTIC"/>
    <property type="match status" value="1"/>
</dbReference>
<dbReference type="EMBL" id="BJFL01000004">
    <property type="protein sequence ID" value="GDY29694.1"/>
    <property type="molecule type" value="Genomic_DNA"/>
</dbReference>
<dbReference type="Gene3D" id="1.50.10.20">
    <property type="match status" value="1"/>
</dbReference>
<dbReference type="GO" id="GO:0010333">
    <property type="term" value="F:terpene synthase activity"/>
    <property type="evidence" value="ECO:0007669"/>
    <property type="project" value="InterPro"/>
</dbReference>
<dbReference type="PANTHER" id="PTHR31739:SF25">
    <property type="entry name" value="(E,E)-GERANYLLINALOOL SYNTHASE"/>
    <property type="match status" value="1"/>
</dbReference>
<evidence type="ECO:0000259" key="1">
    <source>
        <dbReference type="Pfam" id="PF13243"/>
    </source>
</evidence>
<accession>A0A4D4J2Q1</accession>
<evidence type="ECO:0000313" key="2">
    <source>
        <dbReference type="EMBL" id="GDY29694.1"/>
    </source>
</evidence>
<dbReference type="SUPFAM" id="SSF48239">
    <property type="entry name" value="Terpenoid cyclases/Protein prenyltransferases"/>
    <property type="match status" value="2"/>
</dbReference>
<dbReference type="InterPro" id="IPR008930">
    <property type="entry name" value="Terpenoid_cyclase/PrenylTrfase"/>
</dbReference>
<keyword evidence="3" id="KW-1185">Reference proteome</keyword>
<evidence type="ECO:0000313" key="3">
    <source>
        <dbReference type="Proteomes" id="UP000298860"/>
    </source>
</evidence>
<name>A0A4D4J2Q1_9PSEU</name>
<protein>
    <recommendedName>
        <fullName evidence="1">Squalene cyclase C-terminal domain-containing protein</fullName>
    </recommendedName>
</protein>
<dbReference type="Pfam" id="PF13243">
    <property type="entry name" value="SQHop_cyclase_C"/>
    <property type="match status" value="1"/>
</dbReference>
<gene>
    <name evidence="2" type="ORF">GTS_13270</name>
</gene>
<dbReference type="Gene3D" id="1.50.10.160">
    <property type="match status" value="1"/>
</dbReference>
<feature type="domain" description="Squalene cyclase C-terminal" evidence="1">
    <location>
        <begin position="389"/>
        <end position="495"/>
    </location>
</feature>
<dbReference type="AlphaFoldDB" id="A0A4D4J2Q1"/>